<dbReference type="PATRIC" id="fig|1126211.3.peg.208"/>
<dbReference type="InterPro" id="IPR030395">
    <property type="entry name" value="GP_PDE_dom"/>
</dbReference>
<sequence length="303" mass="34202">MIFKGEENMRKHKLFALVLLSFGLLSFIVTPVSAAGKGNLLSPDRILTIAHRGASGYVPEHTILSYETAQKMKADYIELDLQMTKDGKLIVMHDEKLDRTTNGQGWVKDHTLAEIQKLDAGSWFNKAYPEKAKPQYAGLRVPTLDDVLKRFGRHANYYIETKAPETYPGMEEKLIASLKKYKLAGKHAKLGQVIIQSFSRDSLLKIKQLDPKLPAVQLLEAEQMTSMTDTDLTDIKTYAVGIGPDYKALNAQNVRNIRSHGLLLHPYTVNSEADMRRLLNWGVTGVFTNYADIFQKVKKEYKS</sequence>
<protein>
    <submittedName>
        <fullName evidence="2">Glycerophosphoryl diester phosphodiesterase</fullName>
        <ecNumber evidence="2">3.1.4.46</ecNumber>
    </submittedName>
</protein>
<gene>
    <name evidence="2" type="primary">glpQ</name>
    <name evidence="2" type="ORF">MUS_0218</name>
</gene>
<dbReference type="PANTHER" id="PTHR46211">
    <property type="entry name" value="GLYCEROPHOSPHORYL DIESTER PHOSPHODIESTERASE"/>
    <property type="match status" value="1"/>
</dbReference>
<dbReference type="EMBL" id="CP003332">
    <property type="protein sequence ID" value="AFJ60300.1"/>
    <property type="molecule type" value="Genomic_DNA"/>
</dbReference>
<dbReference type="Proteomes" id="UP000002878">
    <property type="component" value="Chromosome"/>
</dbReference>
<dbReference type="SUPFAM" id="SSF51695">
    <property type="entry name" value="PLC-like phosphodiesterases"/>
    <property type="match status" value="1"/>
</dbReference>
<dbReference type="HOGENOM" id="CLU_030006_3_1_9"/>
<dbReference type="EC" id="3.1.4.46" evidence="2"/>
<evidence type="ECO:0000259" key="1">
    <source>
        <dbReference type="PROSITE" id="PS51704"/>
    </source>
</evidence>
<dbReference type="AlphaFoldDB" id="I2C0X6"/>
<dbReference type="Gene3D" id="3.20.20.190">
    <property type="entry name" value="Phosphatidylinositol (PI) phosphodiesterase"/>
    <property type="match status" value="1"/>
</dbReference>
<keyword evidence="2" id="KW-0378">Hydrolase</keyword>
<organism evidence="2 3">
    <name type="scientific">Bacillus amyloliquefaciens (strain Y2)</name>
    <name type="common">Bacillus amyloliquefaciens subsp. plantarum (strain B9601-Y2)</name>
    <dbReference type="NCBI Taxonomy" id="1155777"/>
    <lineage>
        <taxon>Bacteria</taxon>
        <taxon>Bacillati</taxon>
        <taxon>Bacillota</taxon>
        <taxon>Bacilli</taxon>
        <taxon>Bacillales</taxon>
        <taxon>Bacillaceae</taxon>
        <taxon>Bacillus</taxon>
        <taxon>Bacillus amyloliquefaciens group</taxon>
    </lineage>
</organism>
<dbReference type="KEGG" id="bqy:MUS_0218"/>
<dbReference type="InterPro" id="IPR017946">
    <property type="entry name" value="PLC-like_Pdiesterase_TIM-brl"/>
</dbReference>
<dbReference type="PANTHER" id="PTHR46211:SF7">
    <property type="entry name" value="GLYCEROPHOSPHODIESTER PHOSPHODIESTERASE"/>
    <property type="match status" value="1"/>
</dbReference>
<name>I2C0X6_BACAY</name>
<dbReference type="GO" id="GO:0008889">
    <property type="term" value="F:glycerophosphodiester phosphodiesterase activity"/>
    <property type="evidence" value="ECO:0007669"/>
    <property type="project" value="UniProtKB-EC"/>
</dbReference>
<dbReference type="PROSITE" id="PS51704">
    <property type="entry name" value="GP_PDE"/>
    <property type="match status" value="1"/>
</dbReference>
<evidence type="ECO:0000313" key="2">
    <source>
        <dbReference type="EMBL" id="AFJ60300.1"/>
    </source>
</evidence>
<accession>I2C0X6</accession>
<dbReference type="Pfam" id="PF03009">
    <property type="entry name" value="GDPD"/>
    <property type="match status" value="1"/>
</dbReference>
<reference evidence="2 3" key="1">
    <citation type="journal article" date="2012" name="J. Biotechnol.">
        <title>Genome sequence of the plant growth promoting strain Bacillus amyloliquefaciens subsp. plantarum B9601-Y2 and expression of mersacidin and other secondary metabolites.</title>
        <authorList>
            <person name="He P."/>
            <person name="Hao K."/>
            <person name="Blom J."/>
            <person name="Ruckert C."/>
            <person name="Vater J."/>
            <person name="Mao Z."/>
            <person name="Wu Y."/>
            <person name="Hou M."/>
            <person name="He P."/>
            <person name="He Y."/>
            <person name="Borriss R."/>
        </authorList>
    </citation>
    <scope>NUCLEOTIDE SEQUENCE [LARGE SCALE GENOMIC DNA]</scope>
    <source>
        <strain evidence="2">Y2</strain>
    </source>
</reference>
<dbReference type="CDD" id="cd08601">
    <property type="entry name" value="GDPD_SaGlpQ_like"/>
    <property type="match status" value="1"/>
</dbReference>
<feature type="domain" description="GP-PDE" evidence="1">
    <location>
        <begin position="46"/>
        <end position="298"/>
    </location>
</feature>
<dbReference type="GO" id="GO:0006629">
    <property type="term" value="P:lipid metabolic process"/>
    <property type="evidence" value="ECO:0007669"/>
    <property type="project" value="InterPro"/>
</dbReference>
<proteinExistence type="predicted"/>
<evidence type="ECO:0000313" key="3">
    <source>
        <dbReference type="Proteomes" id="UP000002878"/>
    </source>
</evidence>